<evidence type="ECO:0000313" key="2">
    <source>
        <dbReference type="Proteomes" id="UP000294257"/>
    </source>
</evidence>
<proteinExistence type="predicted"/>
<protein>
    <recommendedName>
        <fullName evidence="3">Transcriptional regulator, AbiEi antitoxin, Type IV TA system</fullName>
    </recommendedName>
</protein>
<accession>A0A4Q7KBN5</accession>
<name>A0A4Q7KBN5_9PSEU</name>
<sequence length="317" mass="35059">MTQNRAVLDLEAVADLFPHRVARLSELLELGITSRAVLSRLKPGGPWRRLLSGVVLLDDARPSRAQMIQAALRYAGPDAVVTGPDALQLYDLRTPHGTNSLVHLLVPHRRQVRGEAQILVERTHKLPEPLSRNDFPVAPLPRAALDTARRLTSREEVGALLGEVIRRGRVNPSELLRELDRGSRRGTALPRSVLIEFEERVTSVAEGWARRLLTRAGLPHPRWSVPLRVESGHEFGTVDAWWPDLGVVWDLDGFDFHPTPANAAAAVRRVAELRQQGLIVVHSTIRRLKEESASVIQELRTAHTVAAGNPTPPVIAA</sequence>
<comment type="caution">
    <text evidence="1">The sequence shown here is derived from an EMBL/GenBank/DDBJ whole genome shotgun (WGS) entry which is preliminary data.</text>
</comment>
<reference evidence="1 2" key="1">
    <citation type="submission" date="2019-02" db="EMBL/GenBank/DDBJ databases">
        <title>Genomic Encyclopedia of Type Strains, Phase IV (KMG-IV): sequencing the most valuable type-strain genomes for metagenomic binning, comparative biology and taxonomic classification.</title>
        <authorList>
            <person name="Goeker M."/>
        </authorList>
    </citation>
    <scope>NUCLEOTIDE SEQUENCE [LARGE SCALE GENOMIC DNA]</scope>
    <source>
        <strain evidence="1 2">DSM 101727</strain>
    </source>
</reference>
<dbReference type="OrthoDB" id="4870610at2"/>
<dbReference type="EMBL" id="SGWQ01000019">
    <property type="protein sequence ID" value="RZS29642.1"/>
    <property type="molecule type" value="Genomic_DNA"/>
</dbReference>
<organism evidence="1 2">
    <name type="scientific">Herbihabitans rhizosphaerae</name>
    <dbReference type="NCBI Taxonomy" id="1872711"/>
    <lineage>
        <taxon>Bacteria</taxon>
        <taxon>Bacillati</taxon>
        <taxon>Actinomycetota</taxon>
        <taxon>Actinomycetes</taxon>
        <taxon>Pseudonocardiales</taxon>
        <taxon>Pseudonocardiaceae</taxon>
        <taxon>Herbihabitans</taxon>
    </lineage>
</organism>
<keyword evidence="2" id="KW-1185">Reference proteome</keyword>
<evidence type="ECO:0008006" key="3">
    <source>
        <dbReference type="Google" id="ProtNLM"/>
    </source>
</evidence>
<gene>
    <name evidence="1" type="ORF">EV193_11945</name>
</gene>
<dbReference type="RefSeq" id="WP_130348778.1">
    <property type="nucleotide sequence ID" value="NZ_SGWQ01000019.1"/>
</dbReference>
<evidence type="ECO:0000313" key="1">
    <source>
        <dbReference type="EMBL" id="RZS29642.1"/>
    </source>
</evidence>
<dbReference type="AlphaFoldDB" id="A0A4Q7KBN5"/>
<dbReference type="Proteomes" id="UP000294257">
    <property type="component" value="Unassembled WGS sequence"/>
</dbReference>